<dbReference type="InterPro" id="IPR036609">
    <property type="entry name" value="LCCL_sf"/>
</dbReference>
<sequence length="557" mass="60791">MSSRPDGSKERSRGRTKMKAAATVAGTAAGLAKRRKAPPPKSSNRTKLIILAAGILTFIAGLVVLIMVFMNSDQFDVSQEQFSGDIQLEENDNGFITWSDEYNDVNSPQSKALADDLKSKLSSALEAEGVYTDNIDIVSLSKVPLTTVTKHVKANETNPISGRTEETRTYSVNYVKAKYKTFGKPAKNAATFGSADSGSWDNVWKIVKLRIAGTGLKTSIEPVNPNPSFTDAVSQGISDHAYEISVPTPTKQKSELCDCEETGSGLSQLLPSKICSCTSGCLDEDRTIKGGIENIFHVSTPICAAAFYAEIITLSGGLVDILYSGKGTVGKAPDKSIEQFKMEKGPAYEDDIMTLKTVGGVIKPTPPSTTADPKIFGHFKVKPITPNPYVDYDELNEEKSLHAIENPPLLVHVLVNTLDGNPITYKDIFVNPSVDEMKAITDKLETMVSLDSIGMQEMSVNVLRFLEKRGDNGLIVVFSITSPVEDMVQAVTAIEKQGQSIFSALSNVMSSFGSLRSMRWLDNVNRSTRKRRSARKRLQKRMKKRVGNLVGVIKRML</sequence>
<feature type="compositionally biased region" description="Basic and acidic residues" evidence="1">
    <location>
        <begin position="1"/>
        <end position="13"/>
    </location>
</feature>
<feature type="domain" description="LCCL" evidence="3">
    <location>
        <begin position="253"/>
        <end position="321"/>
    </location>
</feature>
<dbReference type="PROSITE" id="PS50820">
    <property type="entry name" value="LCCL"/>
    <property type="match status" value="1"/>
</dbReference>
<keyword evidence="2" id="KW-0472">Membrane</keyword>
<dbReference type="SUPFAM" id="SSF69848">
    <property type="entry name" value="LCCL domain"/>
    <property type="match status" value="1"/>
</dbReference>
<evidence type="ECO:0000259" key="3">
    <source>
        <dbReference type="PROSITE" id="PS50820"/>
    </source>
</evidence>
<evidence type="ECO:0000256" key="1">
    <source>
        <dbReference type="SAM" id="MobiDB-lite"/>
    </source>
</evidence>
<protein>
    <recommendedName>
        <fullName evidence="3">LCCL domain-containing protein</fullName>
    </recommendedName>
</protein>
<feature type="region of interest" description="Disordered" evidence="1">
    <location>
        <begin position="1"/>
        <end position="43"/>
    </location>
</feature>
<name>A0ABP0GE25_CLALP</name>
<evidence type="ECO:0000256" key="2">
    <source>
        <dbReference type="SAM" id="Phobius"/>
    </source>
</evidence>
<proteinExistence type="predicted"/>
<dbReference type="Proteomes" id="UP001642483">
    <property type="component" value="Unassembled WGS sequence"/>
</dbReference>
<accession>A0ABP0GE25</accession>
<comment type="caution">
    <text evidence="4">The sequence shown here is derived from an EMBL/GenBank/DDBJ whole genome shotgun (WGS) entry which is preliminary data.</text>
</comment>
<dbReference type="EMBL" id="CAWYQH010000112">
    <property type="protein sequence ID" value="CAK8690002.1"/>
    <property type="molecule type" value="Genomic_DNA"/>
</dbReference>
<keyword evidence="2" id="KW-0812">Transmembrane</keyword>
<keyword evidence="2" id="KW-1133">Transmembrane helix</keyword>
<feature type="transmembrane region" description="Helical" evidence="2">
    <location>
        <begin position="48"/>
        <end position="69"/>
    </location>
</feature>
<organism evidence="4 5">
    <name type="scientific">Clavelina lepadiformis</name>
    <name type="common">Light-bulb sea squirt</name>
    <name type="synonym">Ascidia lepadiformis</name>
    <dbReference type="NCBI Taxonomy" id="159417"/>
    <lineage>
        <taxon>Eukaryota</taxon>
        <taxon>Metazoa</taxon>
        <taxon>Chordata</taxon>
        <taxon>Tunicata</taxon>
        <taxon>Ascidiacea</taxon>
        <taxon>Aplousobranchia</taxon>
        <taxon>Clavelinidae</taxon>
        <taxon>Clavelina</taxon>
    </lineage>
</organism>
<evidence type="ECO:0000313" key="5">
    <source>
        <dbReference type="Proteomes" id="UP001642483"/>
    </source>
</evidence>
<feature type="compositionally biased region" description="Low complexity" evidence="1">
    <location>
        <begin position="20"/>
        <end position="31"/>
    </location>
</feature>
<dbReference type="Gene3D" id="2.170.130.20">
    <property type="entry name" value="LCCL-like domain"/>
    <property type="match status" value="1"/>
</dbReference>
<dbReference type="InterPro" id="IPR004043">
    <property type="entry name" value="LCCL"/>
</dbReference>
<keyword evidence="5" id="KW-1185">Reference proteome</keyword>
<gene>
    <name evidence="4" type="ORF">CVLEPA_LOCUS22653</name>
</gene>
<reference evidence="4 5" key="1">
    <citation type="submission" date="2024-02" db="EMBL/GenBank/DDBJ databases">
        <authorList>
            <person name="Daric V."/>
            <person name="Darras S."/>
        </authorList>
    </citation>
    <scope>NUCLEOTIDE SEQUENCE [LARGE SCALE GENOMIC DNA]</scope>
</reference>
<evidence type="ECO:0000313" key="4">
    <source>
        <dbReference type="EMBL" id="CAK8690002.1"/>
    </source>
</evidence>